<organism evidence="2 3">
    <name type="scientific">Salipiger thiooxidans</name>
    <dbReference type="NCBI Taxonomy" id="282683"/>
    <lineage>
        <taxon>Bacteria</taxon>
        <taxon>Pseudomonadati</taxon>
        <taxon>Pseudomonadota</taxon>
        <taxon>Alphaproteobacteria</taxon>
        <taxon>Rhodobacterales</taxon>
        <taxon>Roseobacteraceae</taxon>
        <taxon>Salipiger</taxon>
    </lineage>
</organism>
<sequence>MTLTADEIITLLELSPHPEGGHFRQTWVADAPEGERPVGTCIYFLLKAGESSHWHKVDAAEIWLWHAGAPLVLSLAATDEGPREDLVLGSDLASGARPQRIVPVGHWQAARSTGDWTLVSCTVSPGFRFEGFTLAEPGFDIP</sequence>
<gene>
    <name evidence="2" type="ORF">SAMN04488105_10956</name>
</gene>
<dbReference type="InterPro" id="IPR011051">
    <property type="entry name" value="RmlC_Cupin_sf"/>
</dbReference>
<evidence type="ECO:0000313" key="2">
    <source>
        <dbReference type="EMBL" id="SDE88649.1"/>
    </source>
</evidence>
<dbReference type="PANTHER" id="PTHR33387">
    <property type="entry name" value="RMLC-LIKE JELLY ROLL FOLD PROTEIN"/>
    <property type="match status" value="1"/>
</dbReference>
<dbReference type="Proteomes" id="UP000198994">
    <property type="component" value="Unassembled WGS sequence"/>
</dbReference>
<protein>
    <recommendedName>
        <fullName evidence="1">DUF985 domain-containing protein</fullName>
    </recommendedName>
</protein>
<reference evidence="3" key="1">
    <citation type="submission" date="2016-10" db="EMBL/GenBank/DDBJ databases">
        <authorList>
            <person name="Varghese N."/>
            <person name="Submissions S."/>
        </authorList>
    </citation>
    <scope>NUCLEOTIDE SEQUENCE [LARGE SCALE GENOMIC DNA]</scope>
    <source>
        <strain evidence="3">DSM 10146</strain>
    </source>
</reference>
<evidence type="ECO:0000259" key="1">
    <source>
        <dbReference type="Pfam" id="PF06172"/>
    </source>
</evidence>
<accession>A0A1G7GKX1</accession>
<dbReference type="InterPro" id="IPR039935">
    <property type="entry name" value="YML079W-like"/>
</dbReference>
<keyword evidence="3" id="KW-1185">Reference proteome</keyword>
<feature type="domain" description="DUF985" evidence="1">
    <location>
        <begin position="7"/>
        <end position="135"/>
    </location>
</feature>
<name>A0A1G7GKX1_9RHOB</name>
<dbReference type="STRING" id="282683.SAMN04488105_10956"/>
<evidence type="ECO:0000313" key="3">
    <source>
        <dbReference type="Proteomes" id="UP000198994"/>
    </source>
</evidence>
<dbReference type="Pfam" id="PF06172">
    <property type="entry name" value="Cupin_5"/>
    <property type="match status" value="1"/>
</dbReference>
<dbReference type="AlphaFoldDB" id="A0A1G7GKX1"/>
<dbReference type="PANTHER" id="PTHR33387:SF3">
    <property type="entry name" value="DUF985 DOMAIN-CONTAINING PROTEIN"/>
    <property type="match status" value="1"/>
</dbReference>
<dbReference type="Gene3D" id="2.60.120.10">
    <property type="entry name" value="Jelly Rolls"/>
    <property type="match status" value="1"/>
</dbReference>
<dbReference type="InterPro" id="IPR014710">
    <property type="entry name" value="RmlC-like_jellyroll"/>
</dbReference>
<dbReference type="RefSeq" id="WP_089960437.1">
    <property type="nucleotide sequence ID" value="NZ_FNAV01000009.1"/>
</dbReference>
<dbReference type="OrthoDB" id="9798288at2"/>
<dbReference type="CDD" id="cd06121">
    <property type="entry name" value="cupin_YML079wp"/>
    <property type="match status" value="1"/>
</dbReference>
<dbReference type="SUPFAM" id="SSF51182">
    <property type="entry name" value="RmlC-like cupins"/>
    <property type="match status" value="1"/>
</dbReference>
<dbReference type="EMBL" id="FNAV01000009">
    <property type="protein sequence ID" value="SDE88649.1"/>
    <property type="molecule type" value="Genomic_DNA"/>
</dbReference>
<proteinExistence type="predicted"/>
<dbReference type="InterPro" id="IPR009327">
    <property type="entry name" value="Cupin_DUF985"/>
</dbReference>